<name>A0A918L2X7_9ACTN</name>
<organism evidence="4 5">
    <name type="scientific">Streptomyces humidus</name>
    <dbReference type="NCBI Taxonomy" id="52259"/>
    <lineage>
        <taxon>Bacteria</taxon>
        <taxon>Bacillati</taxon>
        <taxon>Actinomycetota</taxon>
        <taxon>Actinomycetes</taxon>
        <taxon>Kitasatosporales</taxon>
        <taxon>Streptomycetaceae</taxon>
        <taxon>Streptomyces</taxon>
    </lineage>
</organism>
<keyword evidence="1" id="KW-0547">Nucleotide-binding</keyword>
<keyword evidence="5" id="KW-1185">Reference proteome</keyword>
<comment type="caution">
    <text evidence="4">The sequence shown here is derived from an EMBL/GenBank/DDBJ whole genome shotgun (WGS) entry which is preliminary data.</text>
</comment>
<comment type="function">
    <text evidence="1">Phosphorylation of dTMP to form dTDP in both de novo and salvage pathways of dTTP synthesis.</text>
</comment>
<gene>
    <name evidence="1" type="primary">tmk</name>
    <name evidence="4" type="ORF">GCM10010269_20400</name>
</gene>
<comment type="similarity">
    <text evidence="1">Belongs to the thymidylate kinase family.</text>
</comment>
<evidence type="ECO:0000313" key="4">
    <source>
        <dbReference type="EMBL" id="GGR81167.1"/>
    </source>
</evidence>
<dbReference type="GO" id="GO:0006233">
    <property type="term" value="P:dTDP biosynthetic process"/>
    <property type="evidence" value="ECO:0007669"/>
    <property type="project" value="InterPro"/>
</dbReference>
<keyword evidence="1" id="KW-0808">Transferase</keyword>
<dbReference type="InterPro" id="IPR027417">
    <property type="entry name" value="P-loop_NTPase"/>
</dbReference>
<dbReference type="Pfam" id="PF02223">
    <property type="entry name" value="Thymidylate_kin"/>
    <property type="match status" value="1"/>
</dbReference>
<reference evidence="4" key="1">
    <citation type="journal article" date="2014" name="Int. J. Syst. Evol. Microbiol.">
        <title>Complete genome sequence of Corynebacterium casei LMG S-19264T (=DSM 44701T), isolated from a smear-ripened cheese.</title>
        <authorList>
            <consortium name="US DOE Joint Genome Institute (JGI-PGF)"/>
            <person name="Walter F."/>
            <person name="Albersmeier A."/>
            <person name="Kalinowski J."/>
            <person name="Ruckert C."/>
        </authorList>
    </citation>
    <scope>NUCLEOTIDE SEQUENCE</scope>
    <source>
        <strain evidence="4">JCM 4386</strain>
    </source>
</reference>
<dbReference type="GO" id="GO:0006235">
    <property type="term" value="P:dTTP biosynthetic process"/>
    <property type="evidence" value="ECO:0007669"/>
    <property type="project" value="UniProtKB-UniRule"/>
</dbReference>
<dbReference type="GO" id="GO:0004798">
    <property type="term" value="F:dTMP kinase activity"/>
    <property type="evidence" value="ECO:0007669"/>
    <property type="project" value="UniProtKB-UniRule"/>
</dbReference>
<dbReference type="AlphaFoldDB" id="A0A918L2X7"/>
<dbReference type="Gene3D" id="3.40.50.300">
    <property type="entry name" value="P-loop containing nucleotide triphosphate hydrolases"/>
    <property type="match status" value="1"/>
</dbReference>
<evidence type="ECO:0000256" key="1">
    <source>
        <dbReference type="HAMAP-Rule" id="MF_00165"/>
    </source>
</evidence>
<accession>A0A918L2X7</accession>
<keyword evidence="1" id="KW-0418">Kinase</keyword>
<evidence type="ECO:0000259" key="3">
    <source>
        <dbReference type="Pfam" id="PF02223"/>
    </source>
</evidence>
<comment type="caution">
    <text evidence="1">Lacks conserved residue(s) required for the propagation of feature annotation.</text>
</comment>
<evidence type="ECO:0000256" key="2">
    <source>
        <dbReference type="SAM" id="MobiDB-lite"/>
    </source>
</evidence>
<dbReference type="InterPro" id="IPR018094">
    <property type="entry name" value="Thymidylate_kinase"/>
</dbReference>
<protein>
    <recommendedName>
        <fullName evidence="1">Thymidylate kinase</fullName>
        <ecNumber evidence="1">2.7.4.9</ecNumber>
    </recommendedName>
    <alternativeName>
        <fullName evidence="1">dTMP kinase</fullName>
    </alternativeName>
</protein>
<dbReference type="InterPro" id="IPR039430">
    <property type="entry name" value="Thymidylate_kin-like_dom"/>
</dbReference>
<keyword evidence="1" id="KW-0545">Nucleotide biosynthesis</keyword>
<sequence>MSAELGSPAGRAAGRRATGTTAPVLPVPRAAAGRVRPLWVSVEGLNGVGKSEAIRAVAAELGPRCVRLSELTDQDGDTLPGQVITALRSTEDVFLRTGYPVVETLAFLALKVREYERLSEGDLTGVEVILEDRGVDSTAIYQALILAAQHPGVQPQALAERILATMAPWRPAPDATVLLTCDREVATSRFAARTGRVLDGRDLEVIEQADVLYREFARAHPDRFTVLDVNGCSRDESAKALRVAVEDLIQRREAVHAS</sequence>
<feature type="region of interest" description="Disordered" evidence="2">
    <location>
        <begin position="1"/>
        <end position="21"/>
    </location>
</feature>
<dbReference type="RefSeq" id="WP_190148939.1">
    <property type="nucleotide sequence ID" value="NZ_BMTL01000007.1"/>
</dbReference>
<feature type="compositionally biased region" description="Low complexity" evidence="2">
    <location>
        <begin position="9"/>
        <end position="21"/>
    </location>
</feature>
<evidence type="ECO:0000313" key="5">
    <source>
        <dbReference type="Proteomes" id="UP000606194"/>
    </source>
</evidence>
<dbReference type="SUPFAM" id="SSF52540">
    <property type="entry name" value="P-loop containing nucleoside triphosphate hydrolases"/>
    <property type="match status" value="1"/>
</dbReference>
<dbReference type="HAMAP" id="MF_00165">
    <property type="entry name" value="Thymidylate_kinase"/>
    <property type="match status" value="1"/>
</dbReference>
<dbReference type="GO" id="GO:0005524">
    <property type="term" value="F:ATP binding"/>
    <property type="evidence" value="ECO:0007669"/>
    <property type="project" value="UniProtKB-UniRule"/>
</dbReference>
<reference evidence="4" key="2">
    <citation type="submission" date="2020-09" db="EMBL/GenBank/DDBJ databases">
        <authorList>
            <person name="Sun Q."/>
            <person name="Ohkuma M."/>
        </authorList>
    </citation>
    <scope>NUCLEOTIDE SEQUENCE</scope>
    <source>
        <strain evidence="4">JCM 4386</strain>
    </source>
</reference>
<dbReference type="Proteomes" id="UP000606194">
    <property type="component" value="Unassembled WGS sequence"/>
</dbReference>
<keyword evidence="1" id="KW-0067">ATP-binding</keyword>
<dbReference type="EC" id="2.7.4.9" evidence="1"/>
<comment type="catalytic activity">
    <reaction evidence="1">
        <text>dTMP + ATP = dTDP + ADP</text>
        <dbReference type="Rhea" id="RHEA:13517"/>
        <dbReference type="ChEBI" id="CHEBI:30616"/>
        <dbReference type="ChEBI" id="CHEBI:58369"/>
        <dbReference type="ChEBI" id="CHEBI:63528"/>
        <dbReference type="ChEBI" id="CHEBI:456216"/>
        <dbReference type="EC" id="2.7.4.9"/>
    </reaction>
</comment>
<feature type="domain" description="Thymidylate kinase-like" evidence="3">
    <location>
        <begin position="42"/>
        <end position="230"/>
    </location>
</feature>
<proteinExistence type="inferred from homology"/>
<dbReference type="EMBL" id="BMTL01000007">
    <property type="protein sequence ID" value="GGR81167.1"/>
    <property type="molecule type" value="Genomic_DNA"/>
</dbReference>